<organism evidence="2">
    <name type="scientific">Rhodotorula toruloides</name>
    <name type="common">Yeast</name>
    <name type="synonym">Rhodosporidium toruloides</name>
    <dbReference type="NCBI Taxonomy" id="5286"/>
    <lineage>
        <taxon>Eukaryota</taxon>
        <taxon>Fungi</taxon>
        <taxon>Dikarya</taxon>
        <taxon>Basidiomycota</taxon>
        <taxon>Pucciniomycotina</taxon>
        <taxon>Microbotryomycetes</taxon>
        <taxon>Sporidiobolales</taxon>
        <taxon>Sporidiobolaceae</taxon>
        <taxon>Rhodotorula</taxon>
    </lineage>
</organism>
<reference evidence="2" key="1">
    <citation type="journal article" date="2014" name="Genome Announc.">
        <title>Draft genome sequence of Rhodosporidium toruloides CECT1137, an oleaginous yeast of biotechnological interest.</title>
        <authorList>
            <person name="Morin N."/>
            <person name="Calcas X."/>
            <person name="Devillers H."/>
            <person name="Durrens P."/>
            <person name="Sherman D.J."/>
            <person name="Nicaud J.-M."/>
            <person name="Neuveglise C."/>
        </authorList>
    </citation>
    <scope>NUCLEOTIDE SEQUENCE</scope>
    <source>
        <strain evidence="2">CECT1137</strain>
    </source>
</reference>
<evidence type="ECO:0000256" key="1">
    <source>
        <dbReference type="SAM" id="MobiDB-lite"/>
    </source>
</evidence>
<feature type="compositionally biased region" description="Pro residues" evidence="1">
    <location>
        <begin position="332"/>
        <end position="341"/>
    </location>
</feature>
<feature type="compositionally biased region" description="Pro residues" evidence="1">
    <location>
        <begin position="154"/>
        <end position="180"/>
    </location>
</feature>
<dbReference type="OrthoDB" id="10602676at2759"/>
<feature type="compositionally biased region" description="Low complexity" evidence="1">
    <location>
        <begin position="311"/>
        <end position="328"/>
    </location>
</feature>
<feature type="region of interest" description="Disordered" evidence="1">
    <location>
        <begin position="1"/>
        <end position="357"/>
    </location>
</feature>
<evidence type="ECO:0000313" key="2">
    <source>
        <dbReference type="EMBL" id="CDR35603.1"/>
    </source>
</evidence>
<sequence>MSFPSSYAHPLPFHSRRTPAPPPGRRLISYASSPTPSPPAPPRKRPPLVMQTPMNGQRWPKDGWELLMREESEGSRRGRGREMGGERRPEERARAPERVIEQPFLTPSPPPPVSYDTPPYMRRSHYSAQGSDSSAHPPLRHKKGIVLRGSYRDPLPPPPPSLPRRPPTPLRLDPAPPPPGKNASFAPPGLMSRPPVYHNGYRGGQYRDEAFVRGEARGRPSQSAFSGPSGARGWSGQYVGDGRGYGGAPDGRQGPRPAFTAPRHVQPAPPAPPYAASTSRPFTFGAASTASFNNSVAPFHPPRRSAPSFHPRSPSPATFSPTPPLSHRSPTDLPPSPPLTLPLPSRLASPSLDPGPLWLTEALYGPSHEEMCAWRKRAREEEEEEGEGRGWLGGWDWESWEREKRGRKRVRRD</sequence>
<feature type="compositionally biased region" description="Low complexity" evidence="1">
    <location>
        <begin position="342"/>
        <end position="354"/>
    </location>
</feature>
<feature type="compositionally biased region" description="Basic and acidic residues" evidence="1">
    <location>
        <begin position="205"/>
        <end position="218"/>
    </location>
</feature>
<dbReference type="EMBL" id="LK052936">
    <property type="protein sequence ID" value="CDR35603.1"/>
    <property type="molecule type" value="Genomic_DNA"/>
</dbReference>
<proteinExistence type="predicted"/>
<name>A0A061ALJ3_RHOTO</name>
<dbReference type="AlphaFoldDB" id="A0A061ALJ3"/>
<accession>A0A061ALJ3</accession>
<feature type="compositionally biased region" description="Polar residues" evidence="1">
    <location>
        <begin position="277"/>
        <end position="296"/>
    </location>
</feature>
<dbReference type="PRINTS" id="PR01217">
    <property type="entry name" value="PRICHEXTENSN"/>
</dbReference>
<protein>
    <submittedName>
        <fullName evidence="2">RHTO0S01e03048g1_1</fullName>
    </submittedName>
</protein>
<feature type="compositionally biased region" description="Basic and acidic residues" evidence="1">
    <location>
        <begin position="59"/>
        <end position="100"/>
    </location>
</feature>
<gene>
    <name evidence="2" type="ORF">RHTO0S_01e03048g</name>
</gene>
<feature type="compositionally biased region" description="Gly residues" evidence="1">
    <location>
        <begin position="239"/>
        <end position="249"/>
    </location>
</feature>